<protein>
    <submittedName>
        <fullName evidence="2">Heterokaryon incompatibility protein-domain-containing protein</fullName>
    </submittedName>
</protein>
<proteinExistence type="predicted"/>
<dbReference type="Pfam" id="PF06985">
    <property type="entry name" value="HET"/>
    <property type="match status" value="1"/>
</dbReference>
<sequence>MKALLRLWKQRQEDAGVVDEFTSGEYVHSSALAPPSSRVEDERLAEESDLQRTLPSYSPLPASGHFIRLLDIQPGPRGTFLQCNLRVASLSSQPSYKALSYAWVDETVNASSRKDLPIICDQNVILVSRNLHAALEVFRPIKSILTLWVDFLCINQQDTEERTQQVGIMRDIYLNCEEVLIWLGPNVGGDFLGVNDETADSAVVTWHNDSRDEDMMCWYTNCFNEYESHGEHTMPLLWARDIFGAFAVLRRLAEGSSLDHCRFYRSSITSSKQLSWSSLVQKGIWAIVDASWWQRTWVIQETVLPRKATVYLGLMSALWAMFASAAATYVQQLATADLKGLSQGLDNGGDPLLLLAKSVLDLEFVRASRTEGTQLPMLSMLRRFRVKRSSDPRDKVFALLGLASEQVQQSMKPDYSLTVLQVMRMTTIAVLVESRGLDPLAGRVLGPTASPSWVTNWHEFPAGNERERLDCLRLYNASGGDQSGIMIRLHGPFLQLQGCVVSKIGRVGVRAPDGGFERLRNFVGKWQDMLSHSLVLPVREKSFESFWKTITADTLYVESSRRPSTSLLAQESRYLRTSSCPNVDVSAAAQAWKSDDTATRHRKTTFGPAGLLKAYVPPEELTALINGFHYAVNTASGGRRFFVTQNGLMGIGPARLDQGDEVHIVLGSRVPLILRRRRFPRGCAQDAQFGGSEGVQSSIGACNKLHYKTYALVGDAYVHGVMDGEFSSGLKESQKIYIH</sequence>
<dbReference type="OrthoDB" id="3557394at2759"/>
<dbReference type="PANTHER" id="PTHR24148">
    <property type="entry name" value="ANKYRIN REPEAT DOMAIN-CONTAINING PROTEIN 39 HOMOLOG-RELATED"/>
    <property type="match status" value="1"/>
</dbReference>
<reference evidence="2 3" key="1">
    <citation type="submission" date="2016-07" db="EMBL/GenBank/DDBJ databases">
        <title>Pervasive Adenine N6-methylation of Active Genes in Fungi.</title>
        <authorList>
            <consortium name="DOE Joint Genome Institute"/>
            <person name="Mondo S.J."/>
            <person name="Dannebaum R.O."/>
            <person name="Kuo R.C."/>
            <person name="Labutti K."/>
            <person name="Haridas S."/>
            <person name="Kuo A."/>
            <person name="Salamov A."/>
            <person name="Ahrendt S.R."/>
            <person name="Lipzen A."/>
            <person name="Sullivan W."/>
            <person name="Andreopoulos W.B."/>
            <person name="Clum A."/>
            <person name="Lindquist E."/>
            <person name="Daum C."/>
            <person name="Ramamoorthy G.K."/>
            <person name="Gryganskyi A."/>
            <person name="Culley D."/>
            <person name="Magnuson J.K."/>
            <person name="James T.Y."/>
            <person name="O'Malley M.A."/>
            <person name="Stajich J.E."/>
            <person name="Spatafora J.W."/>
            <person name="Visel A."/>
            <person name="Grigoriev I.V."/>
        </authorList>
    </citation>
    <scope>NUCLEOTIDE SEQUENCE [LARGE SCALE GENOMIC DNA]</scope>
    <source>
        <strain evidence="2 3">CBS 115471</strain>
    </source>
</reference>
<gene>
    <name evidence="2" type="ORF">BCR34DRAFT_613295</name>
</gene>
<dbReference type="Proteomes" id="UP000193144">
    <property type="component" value="Unassembled WGS sequence"/>
</dbReference>
<dbReference type="PANTHER" id="PTHR24148:SF64">
    <property type="entry name" value="HETEROKARYON INCOMPATIBILITY DOMAIN-CONTAINING PROTEIN"/>
    <property type="match status" value="1"/>
</dbReference>
<dbReference type="STRING" id="1231657.A0A1Y1ZUA5"/>
<evidence type="ECO:0000313" key="3">
    <source>
        <dbReference type="Proteomes" id="UP000193144"/>
    </source>
</evidence>
<comment type="caution">
    <text evidence="2">The sequence shown here is derived from an EMBL/GenBank/DDBJ whole genome shotgun (WGS) entry which is preliminary data.</text>
</comment>
<dbReference type="AlphaFoldDB" id="A0A1Y1ZUA5"/>
<evidence type="ECO:0000259" key="1">
    <source>
        <dbReference type="Pfam" id="PF06985"/>
    </source>
</evidence>
<keyword evidence="3" id="KW-1185">Reference proteome</keyword>
<dbReference type="InterPro" id="IPR010730">
    <property type="entry name" value="HET"/>
</dbReference>
<dbReference type="InterPro" id="IPR052895">
    <property type="entry name" value="HetReg/Transcr_Mod"/>
</dbReference>
<name>A0A1Y1ZUA5_9PLEO</name>
<accession>A0A1Y1ZUA5</accession>
<dbReference type="EMBL" id="MCFA01000040">
    <property type="protein sequence ID" value="ORY13637.1"/>
    <property type="molecule type" value="Genomic_DNA"/>
</dbReference>
<evidence type="ECO:0000313" key="2">
    <source>
        <dbReference type="EMBL" id="ORY13637.1"/>
    </source>
</evidence>
<organism evidence="2 3">
    <name type="scientific">Clohesyomyces aquaticus</name>
    <dbReference type="NCBI Taxonomy" id="1231657"/>
    <lineage>
        <taxon>Eukaryota</taxon>
        <taxon>Fungi</taxon>
        <taxon>Dikarya</taxon>
        <taxon>Ascomycota</taxon>
        <taxon>Pezizomycotina</taxon>
        <taxon>Dothideomycetes</taxon>
        <taxon>Pleosporomycetidae</taxon>
        <taxon>Pleosporales</taxon>
        <taxon>Lindgomycetaceae</taxon>
        <taxon>Clohesyomyces</taxon>
    </lineage>
</organism>
<dbReference type="Pfam" id="PF26639">
    <property type="entry name" value="Het-6_barrel"/>
    <property type="match status" value="1"/>
</dbReference>
<feature type="domain" description="Heterokaryon incompatibility" evidence="1">
    <location>
        <begin position="96"/>
        <end position="301"/>
    </location>
</feature>